<dbReference type="PROSITE" id="PS51192">
    <property type="entry name" value="HELICASE_ATP_BIND_1"/>
    <property type="match status" value="1"/>
</dbReference>
<evidence type="ECO:0000259" key="6">
    <source>
        <dbReference type="PROSITE" id="PS51192"/>
    </source>
</evidence>
<dbReference type="PANTHER" id="PTHR13710">
    <property type="entry name" value="DNA HELICASE RECQ FAMILY MEMBER"/>
    <property type="match status" value="1"/>
</dbReference>
<comment type="similarity">
    <text evidence="1">Belongs to the helicase family. RecQ subfamily.</text>
</comment>
<feature type="non-terminal residue" evidence="7">
    <location>
        <position position="142"/>
    </location>
</feature>
<evidence type="ECO:0000313" key="7">
    <source>
        <dbReference type="EMBL" id="WAR19820.1"/>
    </source>
</evidence>
<dbReference type="Pfam" id="PF00270">
    <property type="entry name" value="DEAD"/>
    <property type="match status" value="1"/>
</dbReference>
<dbReference type="InterPro" id="IPR011545">
    <property type="entry name" value="DEAD/DEAH_box_helicase_dom"/>
</dbReference>
<dbReference type="Gene3D" id="3.40.50.300">
    <property type="entry name" value="P-loop containing nucleotide triphosphate hydrolases"/>
    <property type="match status" value="1"/>
</dbReference>
<dbReference type="EMBL" id="CP111022">
    <property type="protein sequence ID" value="WAR19820.1"/>
    <property type="molecule type" value="Genomic_DNA"/>
</dbReference>
<dbReference type="Proteomes" id="UP001164746">
    <property type="component" value="Chromosome 11"/>
</dbReference>
<evidence type="ECO:0000256" key="5">
    <source>
        <dbReference type="ARBA" id="ARBA00034808"/>
    </source>
</evidence>
<evidence type="ECO:0000256" key="1">
    <source>
        <dbReference type="ARBA" id="ARBA00005446"/>
    </source>
</evidence>
<protein>
    <recommendedName>
        <fullName evidence="5">DNA 3'-5' helicase</fullName>
        <ecNumber evidence="5">5.6.2.4</ecNumber>
    </recommendedName>
</protein>
<evidence type="ECO:0000313" key="8">
    <source>
        <dbReference type="Proteomes" id="UP001164746"/>
    </source>
</evidence>
<proteinExistence type="inferred from homology"/>
<comment type="catalytic activity">
    <reaction evidence="4">
        <text>Couples ATP hydrolysis with the unwinding of duplex DNA by translocating in the 3'-5' direction.</text>
        <dbReference type="EC" id="5.6.2.4"/>
    </reaction>
</comment>
<name>A0ABY7FCB5_MYAAR</name>
<feature type="domain" description="Helicase ATP-binding" evidence="6">
    <location>
        <begin position="4"/>
        <end position="142"/>
    </location>
</feature>
<sequence length="142" mass="16186">KFAIKTILDKKDVLISTKTSSGKSLRYQALPVLRRSSVLVFSPLISIMEDQVSFLNRLGINSTSVGKDTKDNDRVKKGDFDVMFTSPETVLGYEMWRNVLMCSQFRQRLCVCAQLWWMKHTQWSNGVKVLRTVIPSVNGLVL</sequence>
<keyword evidence="8" id="KW-1185">Reference proteome</keyword>
<reference evidence="7" key="1">
    <citation type="submission" date="2022-11" db="EMBL/GenBank/DDBJ databases">
        <title>Centuries of genome instability and evolution in soft-shell clam transmissible cancer (bioRxiv).</title>
        <authorList>
            <person name="Hart S.F.M."/>
            <person name="Yonemitsu M.A."/>
            <person name="Giersch R.M."/>
            <person name="Beal B.F."/>
            <person name="Arriagada G."/>
            <person name="Davis B.W."/>
            <person name="Ostrander E.A."/>
            <person name="Goff S.P."/>
            <person name="Metzger M.J."/>
        </authorList>
    </citation>
    <scope>NUCLEOTIDE SEQUENCE</scope>
    <source>
        <strain evidence="7">MELC-2E11</strain>
        <tissue evidence="7">Siphon/mantle</tissue>
    </source>
</reference>
<keyword evidence="3" id="KW-0413">Isomerase</keyword>
<evidence type="ECO:0000256" key="2">
    <source>
        <dbReference type="ARBA" id="ARBA00023125"/>
    </source>
</evidence>
<evidence type="ECO:0000256" key="3">
    <source>
        <dbReference type="ARBA" id="ARBA00023235"/>
    </source>
</evidence>
<keyword evidence="2" id="KW-0238">DNA-binding</keyword>
<evidence type="ECO:0000256" key="4">
    <source>
        <dbReference type="ARBA" id="ARBA00034617"/>
    </source>
</evidence>
<dbReference type="PANTHER" id="PTHR13710:SF105">
    <property type="entry name" value="ATP-DEPENDENT DNA HELICASE Q1"/>
    <property type="match status" value="1"/>
</dbReference>
<accession>A0ABY7FCB5</accession>
<dbReference type="InterPro" id="IPR027417">
    <property type="entry name" value="P-loop_NTPase"/>
</dbReference>
<dbReference type="InterPro" id="IPR014001">
    <property type="entry name" value="Helicase_ATP-bd"/>
</dbReference>
<organism evidence="7 8">
    <name type="scientific">Mya arenaria</name>
    <name type="common">Soft-shell clam</name>
    <dbReference type="NCBI Taxonomy" id="6604"/>
    <lineage>
        <taxon>Eukaryota</taxon>
        <taxon>Metazoa</taxon>
        <taxon>Spiralia</taxon>
        <taxon>Lophotrochozoa</taxon>
        <taxon>Mollusca</taxon>
        <taxon>Bivalvia</taxon>
        <taxon>Autobranchia</taxon>
        <taxon>Heteroconchia</taxon>
        <taxon>Euheterodonta</taxon>
        <taxon>Imparidentia</taxon>
        <taxon>Neoheterodontei</taxon>
        <taxon>Myida</taxon>
        <taxon>Myoidea</taxon>
        <taxon>Myidae</taxon>
        <taxon>Mya</taxon>
    </lineage>
</organism>
<dbReference type="SUPFAM" id="SSF52540">
    <property type="entry name" value="P-loop containing nucleoside triphosphate hydrolases"/>
    <property type="match status" value="1"/>
</dbReference>
<gene>
    <name evidence="7" type="ORF">MAR_001658</name>
</gene>
<dbReference type="EC" id="5.6.2.4" evidence="5"/>